<evidence type="ECO:0000256" key="1">
    <source>
        <dbReference type="ARBA" id="ARBA00001964"/>
    </source>
</evidence>
<dbReference type="STRING" id="1298598.JCM21714_2142"/>
<dbReference type="SUPFAM" id="SSF52922">
    <property type="entry name" value="TK C-terminal domain-like"/>
    <property type="match status" value="1"/>
</dbReference>
<keyword evidence="6" id="KW-1185">Reference proteome</keyword>
<dbReference type="SMART" id="SM00861">
    <property type="entry name" value="Transket_pyr"/>
    <property type="match status" value="1"/>
</dbReference>
<dbReference type="InterPro" id="IPR033248">
    <property type="entry name" value="Transketolase_C"/>
</dbReference>
<dbReference type="eggNOG" id="COG3958">
    <property type="taxonomic scope" value="Bacteria"/>
</dbReference>
<dbReference type="AlphaFoldDB" id="W4VK09"/>
<proteinExistence type="inferred from homology"/>
<dbReference type="PANTHER" id="PTHR43825">
    <property type="entry name" value="PYRUVATE DEHYDROGENASE E1 COMPONENT"/>
    <property type="match status" value="1"/>
</dbReference>
<dbReference type="FunFam" id="3.40.50.970:FF:000129">
    <property type="entry name" value="Transketolase"/>
    <property type="match status" value="1"/>
</dbReference>
<dbReference type="Pfam" id="PF02779">
    <property type="entry name" value="Transket_pyr"/>
    <property type="match status" value="1"/>
</dbReference>
<sequence length="322" mass="34735">MNNIALKSRSGNKVANRKVISDTLLDLAKENSDIYVLTSDSRGSASMVQFGNELPEQLIEVGIAEQNLVGISAGLASVGKKPFVASPACFLSMRSIEQIKVDVAYSNSNVKLIGISGGVSYGALGMSHHSVQDLAVTRAIPGLHVMMPADRHETKKMIEALIDYDTPAYVRIGRNPVEDSYLNEDYDFEIGKAVEMNQGNDITIIASGETVRVALDTACALKDSDINCRVLNMHTIKPLDEVAIIKAAKETGKIITLEEHSIYGGLGAAVSEVVSQNHPVPMKIIGIPDEPAITGKTPEVFKHYGINAENISNIAKEMIHHN</sequence>
<comment type="caution">
    <text evidence="5">The sequence shown here is derived from an EMBL/GenBank/DDBJ whole genome shotgun (WGS) entry which is preliminary data.</text>
</comment>
<feature type="domain" description="Transketolase-like pyrimidine-binding" evidence="4">
    <location>
        <begin position="14"/>
        <end position="179"/>
    </location>
</feature>
<reference evidence="5 6" key="1">
    <citation type="journal article" date="2014" name="Genome Announc.">
        <title>Draft Genome Sequence of the Boron-Tolerant and Moderately Halotolerant Bacterium Gracilibacillus boraciitolerans JCM 21714T.</title>
        <authorList>
            <person name="Ahmed I."/>
            <person name="Oshima K."/>
            <person name="Suda W."/>
            <person name="Kitamura K."/>
            <person name="Iida T."/>
            <person name="Ohmori Y."/>
            <person name="Fujiwara T."/>
            <person name="Hattori M."/>
            <person name="Ohkuma M."/>
        </authorList>
    </citation>
    <scope>NUCLEOTIDE SEQUENCE [LARGE SCALE GENOMIC DNA]</scope>
    <source>
        <strain evidence="5 6">JCM 21714</strain>
    </source>
</reference>
<accession>W4VK09</accession>
<dbReference type="InterPro" id="IPR051157">
    <property type="entry name" value="PDH/Transketolase"/>
</dbReference>
<evidence type="ECO:0000256" key="3">
    <source>
        <dbReference type="ARBA" id="ARBA00023052"/>
    </source>
</evidence>
<dbReference type="InterPro" id="IPR029061">
    <property type="entry name" value="THDP-binding"/>
</dbReference>
<dbReference type="Gene3D" id="3.40.50.920">
    <property type="match status" value="1"/>
</dbReference>
<dbReference type="SUPFAM" id="SSF52518">
    <property type="entry name" value="Thiamin diphosphate-binding fold (THDP-binding)"/>
    <property type="match status" value="1"/>
</dbReference>
<evidence type="ECO:0000313" key="6">
    <source>
        <dbReference type="Proteomes" id="UP000019102"/>
    </source>
</evidence>
<evidence type="ECO:0000313" key="5">
    <source>
        <dbReference type="EMBL" id="GAE93104.1"/>
    </source>
</evidence>
<dbReference type="Proteomes" id="UP000019102">
    <property type="component" value="Unassembled WGS sequence"/>
</dbReference>
<comment type="cofactor">
    <cofactor evidence="1">
        <name>thiamine diphosphate</name>
        <dbReference type="ChEBI" id="CHEBI:58937"/>
    </cofactor>
</comment>
<dbReference type="InterPro" id="IPR009014">
    <property type="entry name" value="Transketo_C/PFOR_II"/>
</dbReference>
<dbReference type="Pfam" id="PF02780">
    <property type="entry name" value="Transketolase_C"/>
    <property type="match status" value="1"/>
</dbReference>
<keyword evidence="3" id="KW-0786">Thiamine pyrophosphate</keyword>
<name>W4VK09_9BACI</name>
<organism evidence="5 6">
    <name type="scientific">Gracilibacillus boraciitolerans JCM 21714</name>
    <dbReference type="NCBI Taxonomy" id="1298598"/>
    <lineage>
        <taxon>Bacteria</taxon>
        <taxon>Bacillati</taxon>
        <taxon>Bacillota</taxon>
        <taxon>Bacilli</taxon>
        <taxon>Bacillales</taxon>
        <taxon>Bacillaceae</taxon>
        <taxon>Gracilibacillus</taxon>
    </lineage>
</organism>
<protein>
    <submittedName>
        <fullName evidence="5">Transketolase</fullName>
    </submittedName>
</protein>
<dbReference type="EMBL" id="BAVS01000009">
    <property type="protein sequence ID" value="GAE93104.1"/>
    <property type="molecule type" value="Genomic_DNA"/>
</dbReference>
<gene>
    <name evidence="5" type="ORF">JCM21714_2142</name>
</gene>
<dbReference type="PANTHER" id="PTHR43825:SF1">
    <property type="entry name" value="TRANSKETOLASE-LIKE PYRIMIDINE-BINDING DOMAIN-CONTAINING PROTEIN"/>
    <property type="match status" value="1"/>
</dbReference>
<dbReference type="InterPro" id="IPR005475">
    <property type="entry name" value="Transketolase-like_Pyr-bd"/>
</dbReference>
<dbReference type="RefSeq" id="WP_035723209.1">
    <property type="nucleotide sequence ID" value="NZ_BAVS01000009.1"/>
</dbReference>
<dbReference type="OrthoDB" id="9803371at2"/>
<evidence type="ECO:0000256" key="2">
    <source>
        <dbReference type="ARBA" id="ARBA00007131"/>
    </source>
</evidence>
<comment type="similarity">
    <text evidence="2">Belongs to the transketolase family.</text>
</comment>
<dbReference type="CDD" id="cd07033">
    <property type="entry name" value="TPP_PYR_DXS_TK_like"/>
    <property type="match status" value="1"/>
</dbReference>
<dbReference type="Gene3D" id="3.40.50.970">
    <property type="match status" value="1"/>
</dbReference>
<evidence type="ECO:0000259" key="4">
    <source>
        <dbReference type="SMART" id="SM00861"/>
    </source>
</evidence>